<evidence type="ECO:0000256" key="6">
    <source>
        <dbReference type="SAM" id="Phobius"/>
    </source>
</evidence>
<evidence type="ECO:0000256" key="4">
    <source>
        <dbReference type="ARBA" id="ARBA00022989"/>
    </source>
</evidence>
<evidence type="ECO:0000256" key="3">
    <source>
        <dbReference type="ARBA" id="ARBA00022692"/>
    </source>
</evidence>
<dbReference type="InterPro" id="IPR003377">
    <property type="entry name" value="Cornichon"/>
</dbReference>
<feature type="transmembrane region" description="Helical" evidence="6">
    <location>
        <begin position="146"/>
        <end position="165"/>
    </location>
</feature>
<keyword evidence="8" id="KW-1185">Reference proteome</keyword>
<dbReference type="GO" id="GO:0016192">
    <property type="term" value="P:vesicle-mediated transport"/>
    <property type="evidence" value="ECO:0007669"/>
    <property type="project" value="InterPro"/>
</dbReference>
<keyword evidence="4 6" id="KW-1133">Transmembrane helix</keyword>
<feature type="transmembrane region" description="Helical" evidence="6">
    <location>
        <begin position="78"/>
        <end position="101"/>
    </location>
</feature>
<proteinExistence type="inferred from homology"/>
<protein>
    <submittedName>
        <fullName evidence="7">Uncharacterized protein</fullName>
    </submittedName>
</protein>
<dbReference type="SMART" id="SM01398">
    <property type="entry name" value="Cornichon"/>
    <property type="match status" value="1"/>
</dbReference>
<keyword evidence="5 6" id="KW-0472">Membrane</keyword>
<evidence type="ECO:0000256" key="2">
    <source>
        <dbReference type="ARBA" id="ARBA00010095"/>
    </source>
</evidence>
<dbReference type="Pfam" id="PF03311">
    <property type="entry name" value="Cornichon"/>
    <property type="match status" value="1"/>
</dbReference>
<name>A0AAN7GYH5_9MYRT</name>
<accession>A0AAN7GYH5</accession>
<dbReference type="Proteomes" id="UP001345219">
    <property type="component" value="Chromosome 21"/>
</dbReference>
<comment type="subcellular location">
    <subcellularLocation>
        <location evidence="1">Membrane</location>
        <topology evidence="1">Multi-pass membrane protein</topology>
    </subcellularLocation>
</comment>
<evidence type="ECO:0000313" key="7">
    <source>
        <dbReference type="EMBL" id="KAK4749492.1"/>
    </source>
</evidence>
<reference evidence="7 8" key="1">
    <citation type="journal article" date="2023" name="Hortic Res">
        <title>Pangenome of water caltrop reveals structural variations and asymmetric subgenome divergence after allopolyploidization.</title>
        <authorList>
            <person name="Zhang X."/>
            <person name="Chen Y."/>
            <person name="Wang L."/>
            <person name="Yuan Y."/>
            <person name="Fang M."/>
            <person name="Shi L."/>
            <person name="Lu R."/>
            <person name="Comes H.P."/>
            <person name="Ma Y."/>
            <person name="Chen Y."/>
            <person name="Huang G."/>
            <person name="Zhou Y."/>
            <person name="Zheng Z."/>
            <person name="Qiu Y."/>
        </authorList>
    </citation>
    <scope>NUCLEOTIDE SEQUENCE [LARGE SCALE GENOMIC DNA]</scope>
    <source>
        <tissue evidence="7">Roots</tissue>
    </source>
</reference>
<evidence type="ECO:0000256" key="1">
    <source>
        <dbReference type="ARBA" id="ARBA00004141"/>
    </source>
</evidence>
<sequence>MVPQKSLFLAAKARRIFAGTTMMRERVNVYHKISIFIQRARKERSLEVNKQEKLEASFPVPSRRRSFRSRDFERGAEMVSAPILSLTCLLINVLLFASTFYQVLTLSDLEEHYINMYEAASLINRWIIPDFVLQGVLSLLLLVSGYWFLFLISVTITCYHVMLYIKKQHLVDITEIFRVIGSEKKYRLVKLGLLSIIFLFVAFRCLTSGHLTVYSSKHGELDIRSSILEF</sequence>
<dbReference type="PANTHER" id="PTHR12290">
    <property type="entry name" value="CORNICHON-RELATED"/>
    <property type="match status" value="1"/>
</dbReference>
<organism evidence="7 8">
    <name type="scientific">Trapa incisa</name>
    <dbReference type="NCBI Taxonomy" id="236973"/>
    <lineage>
        <taxon>Eukaryota</taxon>
        <taxon>Viridiplantae</taxon>
        <taxon>Streptophyta</taxon>
        <taxon>Embryophyta</taxon>
        <taxon>Tracheophyta</taxon>
        <taxon>Spermatophyta</taxon>
        <taxon>Magnoliopsida</taxon>
        <taxon>eudicotyledons</taxon>
        <taxon>Gunneridae</taxon>
        <taxon>Pentapetalae</taxon>
        <taxon>rosids</taxon>
        <taxon>malvids</taxon>
        <taxon>Myrtales</taxon>
        <taxon>Lythraceae</taxon>
        <taxon>Trapa</taxon>
    </lineage>
</organism>
<dbReference type="AlphaFoldDB" id="A0AAN7GYH5"/>
<dbReference type="GO" id="GO:0016020">
    <property type="term" value="C:membrane"/>
    <property type="evidence" value="ECO:0007669"/>
    <property type="project" value="UniProtKB-SubCell"/>
</dbReference>
<evidence type="ECO:0000256" key="5">
    <source>
        <dbReference type="ARBA" id="ARBA00023136"/>
    </source>
</evidence>
<comment type="similarity">
    <text evidence="2">Belongs to the cornichon family.</text>
</comment>
<keyword evidence="3 6" id="KW-0812">Transmembrane</keyword>
<gene>
    <name evidence="7" type="ORF">SAY87_026941</name>
</gene>
<evidence type="ECO:0000313" key="8">
    <source>
        <dbReference type="Proteomes" id="UP001345219"/>
    </source>
</evidence>
<dbReference type="EMBL" id="JAXIOK010000018">
    <property type="protein sequence ID" value="KAK4749492.1"/>
    <property type="molecule type" value="Genomic_DNA"/>
</dbReference>
<feature type="transmembrane region" description="Helical" evidence="6">
    <location>
        <begin position="186"/>
        <end position="203"/>
    </location>
</feature>
<comment type="caution">
    <text evidence="7">The sequence shown here is derived from an EMBL/GenBank/DDBJ whole genome shotgun (WGS) entry which is preliminary data.</text>
</comment>